<dbReference type="Pfam" id="PF04214">
    <property type="entry name" value="DUF411"/>
    <property type="match status" value="1"/>
</dbReference>
<protein>
    <submittedName>
        <fullName evidence="2">DUF411 domain-containing protein</fullName>
    </submittedName>
</protein>
<keyword evidence="3" id="KW-1185">Reference proteome</keyword>
<keyword evidence="1" id="KW-0732">Signal</keyword>
<sequence length="154" mass="16550">MRLLITSAITLILATALFLQNANAVDAGSVTVAKTPSCGCCTAWIEHLEQAGFDVVPYDMTHEALNGVKRDLNIDPALVSCHTAMVDGYFIEGHVPASDIARLLKERPDGARGLTVPGMPIGSPGMEMGDQRDPFETLLVKDNNQTEVFSAHNQ</sequence>
<comment type="caution">
    <text evidence="2">The sequence shown here is derived from an EMBL/GenBank/DDBJ whole genome shotgun (WGS) entry which is preliminary data.</text>
</comment>
<evidence type="ECO:0000256" key="1">
    <source>
        <dbReference type="SAM" id="SignalP"/>
    </source>
</evidence>
<feature type="signal peptide" evidence="1">
    <location>
        <begin position="1"/>
        <end position="24"/>
    </location>
</feature>
<dbReference type="RefSeq" id="WP_153718183.1">
    <property type="nucleotide sequence ID" value="NZ_WJPP01000001.1"/>
</dbReference>
<evidence type="ECO:0000313" key="3">
    <source>
        <dbReference type="Proteomes" id="UP000433788"/>
    </source>
</evidence>
<proteinExistence type="predicted"/>
<dbReference type="InterPro" id="IPR007332">
    <property type="entry name" value="DUF411"/>
</dbReference>
<reference evidence="2 3" key="1">
    <citation type="submission" date="2019-11" db="EMBL/GenBank/DDBJ databases">
        <authorList>
            <person name="Zhang X.Y."/>
        </authorList>
    </citation>
    <scope>NUCLEOTIDE SEQUENCE [LARGE SCALE GENOMIC DNA]</scope>
    <source>
        <strain evidence="2 3">C176</strain>
    </source>
</reference>
<name>A0A6N7QL00_9GAMM</name>
<dbReference type="AlphaFoldDB" id="A0A6N7QL00"/>
<accession>A0A6N7QL00</accession>
<feature type="chain" id="PRO_5026792025" evidence="1">
    <location>
        <begin position="25"/>
        <end position="154"/>
    </location>
</feature>
<dbReference type="Proteomes" id="UP000433788">
    <property type="component" value="Unassembled WGS sequence"/>
</dbReference>
<gene>
    <name evidence="2" type="ORF">GH984_00035</name>
</gene>
<dbReference type="EMBL" id="WJPP01000001">
    <property type="protein sequence ID" value="MRH77101.1"/>
    <property type="molecule type" value="Genomic_DNA"/>
</dbReference>
<organism evidence="2 3">
    <name type="scientific">Spiribacter salilacus</name>
    <dbReference type="NCBI Taxonomy" id="2664894"/>
    <lineage>
        <taxon>Bacteria</taxon>
        <taxon>Pseudomonadati</taxon>
        <taxon>Pseudomonadota</taxon>
        <taxon>Gammaproteobacteria</taxon>
        <taxon>Chromatiales</taxon>
        <taxon>Ectothiorhodospiraceae</taxon>
        <taxon>Spiribacter</taxon>
    </lineage>
</organism>
<evidence type="ECO:0000313" key="2">
    <source>
        <dbReference type="EMBL" id="MRH77101.1"/>
    </source>
</evidence>